<keyword evidence="2" id="KW-1185">Reference proteome</keyword>
<name>A0ACD3AA80_9AGAR</name>
<accession>A0ACD3AA80</accession>
<evidence type="ECO:0000313" key="2">
    <source>
        <dbReference type="Proteomes" id="UP000308600"/>
    </source>
</evidence>
<protein>
    <submittedName>
        <fullName evidence="1">Uncharacterized protein</fullName>
    </submittedName>
</protein>
<gene>
    <name evidence="1" type="ORF">BDN72DRAFT_903848</name>
</gene>
<evidence type="ECO:0000313" key="1">
    <source>
        <dbReference type="EMBL" id="TFK61732.1"/>
    </source>
</evidence>
<sequence>MAPKRKTTDRQTAFLNLRKLEYKAAQAQGKLKAFWITLYRKWFKKWPSGTKEETDGWKERLKVWFRNNTRQNGPAPQSIYPKKCRRLLHPVELYMKKYYKTKIESRVDEAMKDKGVKLERRMAVTRDIARELFDNEEESVQTEIFEELDRLKAKMKAEKVPGVRTPATMAAAIESLPALLNLHFRDLCTATGWSFVVVGAGPDPIMGGSIGVNTTYVGEANRGKNNFKACVDENGMTTQFLEFIRHIYSDEECGARAYDPTKDSTESGDESGDEEEEAGQGGEHEEDDSDSDSSDSSDEDMSTEADVPPLPTPVIDVIANGGAIERPVVAPPIPFVSSNTPAVQPSASTEAAPLQASNQEVPDHLTANELQALMLASTSNTSQWGLGNVSYTNDASFAMLQNSNTDINVFTTPQGSLSTLLSSNDWAMEGQGVQGFNAFLAGDVNAIDWSAIDFGTFGMDSSSGFDTPILQSNHLGTFSTPPTSAFGDPPPMQGPVFTPTPLPTATAPGHPTQTTFIFPPTDSSATPISVPAPPAPPSKAPEAPPAPPSKAPEAPHAPPSKAPESIEGAHAGDSRVTPISSTTTSSQTTLVLPPAIPVGVPAPPAAAPFKEPVSTKKTKKTKKVTPKPTPSPSPSTPSPPVQSNLVADEPISNEKSAKRARRPAKSKEVVTLTEQPLKKRKTAKGPAALSSD</sequence>
<dbReference type="EMBL" id="ML208633">
    <property type="protein sequence ID" value="TFK61732.1"/>
    <property type="molecule type" value="Genomic_DNA"/>
</dbReference>
<organism evidence="1 2">
    <name type="scientific">Pluteus cervinus</name>
    <dbReference type="NCBI Taxonomy" id="181527"/>
    <lineage>
        <taxon>Eukaryota</taxon>
        <taxon>Fungi</taxon>
        <taxon>Dikarya</taxon>
        <taxon>Basidiomycota</taxon>
        <taxon>Agaricomycotina</taxon>
        <taxon>Agaricomycetes</taxon>
        <taxon>Agaricomycetidae</taxon>
        <taxon>Agaricales</taxon>
        <taxon>Pluteineae</taxon>
        <taxon>Pluteaceae</taxon>
        <taxon>Pluteus</taxon>
    </lineage>
</organism>
<proteinExistence type="predicted"/>
<dbReference type="Proteomes" id="UP000308600">
    <property type="component" value="Unassembled WGS sequence"/>
</dbReference>
<reference evidence="1 2" key="1">
    <citation type="journal article" date="2019" name="Nat. Ecol. Evol.">
        <title>Megaphylogeny resolves global patterns of mushroom evolution.</title>
        <authorList>
            <person name="Varga T."/>
            <person name="Krizsan K."/>
            <person name="Foldi C."/>
            <person name="Dima B."/>
            <person name="Sanchez-Garcia M."/>
            <person name="Sanchez-Ramirez S."/>
            <person name="Szollosi G.J."/>
            <person name="Szarkandi J.G."/>
            <person name="Papp V."/>
            <person name="Albert L."/>
            <person name="Andreopoulos W."/>
            <person name="Angelini C."/>
            <person name="Antonin V."/>
            <person name="Barry K.W."/>
            <person name="Bougher N.L."/>
            <person name="Buchanan P."/>
            <person name="Buyck B."/>
            <person name="Bense V."/>
            <person name="Catcheside P."/>
            <person name="Chovatia M."/>
            <person name="Cooper J."/>
            <person name="Damon W."/>
            <person name="Desjardin D."/>
            <person name="Finy P."/>
            <person name="Geml J."/>
            <person name="Haridas S."/>
            <person name="Hughes K."/>
            <person name="Justo A."/>
            <person name="Karasinski D."/>
            <person name="Kautmanova I."/>
            <person name="Kiss B."/>
            <person name="Kocsube S."/>
            <person name="Kotiranta H."/>
            <person name="LaButti K.M."/>
            <person name="Lechner B.E."/>
            <person name="Liimatainen K."/>
            <person name="Lipzen A."/>
            <person name="Lukacs Z."/>
            <person name="Mihaltcheva S."/>
            <person name="Morgado L.N."/>
            <person name="Niskanen T."/>
            <person name="Noordeloos M.E."/>
            <person name="Ohm R.A."/>
            <person name="Ortiz-Santana B."/>
            <person name="Ovrebo C."/>
            <person name="Racz N."/>
            <person name="Riley R."/>
            <person name="Savchenko A."/>
            <person name="Shiryaev A."/>
            <person name="Soop K."/>
            <person name="Spirin V."/>
            <person name="Szebenyi C."/>
            <person name="Tomsovsky M."/>
            <person name="Tulloss R.E."/>
            <person name="Uehling J."/>
            <person name="Grigoriev I.V."/>
            <person name="Vagvolgyi C."/>
            <person name="Papp T."/>
            <person name="Martin F.M."/>
            <person name="Miettinen O."/>
            <person name="Hibbett D.S."/>
            <person name="Nagy L.G."/>
        </authorList>
    </citation>
    <scope>NUCLEOTIDE SEQUENCE [LARGE SCALE GENOMIC DNA]</scope>
    <source>
        <strain evidence="1 2">NL-1719</strain>
    </source>
</reference>